<evidence type="ECO:0000313" key="2">
    <source>
        <dbReference type="Proteomes" id="UP000215596"/>
    </source>
</evidence>
<comment type="caution">
    <text evidence="1">The sequence shown here is derived from an EMBL/GenBank/DDBJ whole genome shotgun (WGS) entry which is preliminary data.</text>
</comment>
<dbReference type="AlphaFoldDB" id="A0A268EQB8"/>
<dbReference type="InterPro" id="IPR026893">
    <property type="entry name" value="Tyr/Ser_Pase_IphP-type"/>
</dbReference>
<sequence>MEALTKRLRFAKSRRLYHRCSTHNDEPLYFYQRQHRRRSIVINPNSSHNSNPYQSMPLKNALPFEGVHNFRDLGGYPTTDGRKVKKGLIYRSGELFGLTDQDRTLFRSLQIHTILDYRDDWEAELRPNPPFEGIKYERLPADSRAAKKVAFQTNGEASLQLPDPFDECIFAGFYGLLPVNNPSYRRLFELLQDEERPGLLQHCKVGKDRAGIGAALILLALEVPRELIVADYIASETLLLDMKMDLLSQLRENGAADKELRNIEVLMGAKASYIDAVFQTIDSYEGGEAGFFLQELGITPEQRDIIQQIYLEA</sequence>
<organism evidence="1 2">
    <name type="scientific">Paenibacillus campinasensis</name>
    <dbReference type="NCBI Taxonomy" id="66347"/>
    <lineage>
        <taxon>Bacteria</taxon>
        <taxon>Bacillati</taxon>
        <taxon>Bacillota</taxon>
        <taxon>Bacilli</taxon>
        <taxon>Bacillales</taxon>
        <taxon>Paenibacillaceae</taxon>
        <taxon>Paenibacillus</taxon>
    </lineage>
</organism>
<dbReference type="Gene3D" id="3.90.190.10">
    <property type="entry name" value="Protein tyrosine phosphatase superfamily"/>
    <property type="match status" value="1"/>
</dbReference>
<dbReference type="SUPFAM" id="SSF52799">
    <property type="entry name" value="(Phosphotyrosine protein) phosphatases II"/>
    <property type="match status" value="1"/>
</dbReference>
<reference evidence="1 2" key="1">
    <citation type="submission" date="2017-07" db="EMBL/GenBank/DDBJ databases">
        <title>Isolation and whole genome analysis of endospore-forming bacteria from heroin.</title>
        <authorList>
            <person name="Kalinowski J."/>
            <person name="Ahrens B."/>
            <person name="Al-Dilaimi A."/>
            <person name="Winkler A."/>
            <person name="Wibberg D."/>
            <person name="Schleenbecker U."/>
            <person name="Ruckert C."/>
            <person name="Wolfel R."/>
            <person name="Grass G."/>
        </authorList>
    </citation>
    <scope>NUCLEOTIDE SEQUENCE [LARGE SCALE GENOMIC DNA]</scope>
    <source>
        <strain evidence="1 2">7537-G1</strain>
    </source>
</reference>
<protein>
    <recommendedName>
        <fullName evidence="3">Protein-tyrosine-phosphatase</fullName>
    </recommendedName>
</protein>
<dbReference type="InterPro" id="IPR029021">
    <property type="entry name" value="Prot-tyrosine_phosphatase-like"/>
</dbReference>
<proteinExistence type="predicted"/>
<dbReference type="OrthoDB" id="1188001at2"/>
<evidence type="ECO:0000313" key="1">
    <source>
        <dbReference type="EMBL" id="PAD75296.1"/>
    </source>
</evidence>
<dbReference type="Pfam" id="PF13350">
    <property type="entry name" value="Y_phosphatase3"/>
    <property type="match status" value="1"/>
</dbReference>
<dbReference type="Proteomes" id="UP000215596">
    <property type="component" value="Unassembled WGS sequence"/>
</dbReference>
<accession>A0A268EQB8</accession>
<gene>
    <name evidence="1" type="ORF">CHH67_15620</name>
</gene>
<dbReference type="EMBL" id="NPBY01000046">
    <property type="protein sequence ID" value="PAD75296.1"/>
    <property type="molecule type" value="Genomic_DNA"/>
</dbReference>
<dbReference type="GO" id="GO:0004721">
    <property type="term" value="F:phosphoprotein phosphatase activity"/>
    <property type="evidence" value="ECO:0007669"/>
    <property type="project" value="InterPro"/>
</dbReference>
<name>A0A268EQB8_9BACL</name>
<evidence type="ECO:0008006" key="3">
    <source>
        <dbReference type="Google" id="ProtNLM"/>
    </source>
</evidence>